<dbReference type="PANTHER" id="PTHR32179">
    <property type="entry name" value="NICOTINATE-NUCLEOTIDE PYROPHOSPHORYLASE [CARBOXYLATING]"/>
    <property type="match status" value="1"/>
</dbReference>
<feature type="domain" description="Quinolinate phosphoribosyl transferase N-terminal" evidence="7">
    <location>
        <begin position="24"/>
        <end position="109"/>
    </location>
</feature>
<evidence type="ECO:0000259" key="7">
    <source>
        <dbReference type="Pfam" id="PF02749"/>
    </source>
</evidence>
<dbReference type="FunFam" id="3.90.1170.20:FF:000001">
    <property type="entry name" value="Nicotinate-nucleotide diphosphorylase (Carboxylating)"/>
    <property type="match status" value="1"/>
</dbReference>
<dbReference type="EC" id="2.4.2.19" evidence="3"/>
<comment type="pathway">
    <text evidence="1">Cofactor biosynthesis; NAD(+) biosynthesis; nicotinate D-ribonucleotide from quinolinate: step 1/1.</text>
</comment>
<name>W4LDB3_9BACT</name>
<proteinExistence type="inferred from homology"/>
<reference evidence="8 9" key="1">
    <citation type="journal article" date="2014" name="Nature">
        <title>An environmental bacterial taxon with a large and distinct metabolic repertoire.</title>
        <authorList>
            <person name="Wilson M.C."/>
            <person name="Mori T."/>
            <person name="Ruckert C."/>
            <person name="Uria A.R."/>
            <person name="Helf M.J."/>
            <person name="Takada K."/>
            <person name="Gernert C."/>
            <person name="Steffens U.A."/>
            <person name="Heycke N."/>
            <person name="Schmitt S."/>
            <person name="Rinke C."/>
            <person name="Helfrich E.J."/>
            <person name="Brachmann A.O."/>
            <person name="Gurgui C."/>
            <person name="Wakimoto T."/>
            <person name="Kracht M."/>
            <person name="Crusemann M."/>
            <person name="Hentschel U."/>
            <person name="Abe I."/>
            <person name="Matsunaga S."/>
            <person name="Kalinowski J."/>
            <person name="Takeyama H."/>
            <person name="Piel J."/>
        </authorList>
    </citation>
    <scope>NUCLEOTIDE SEQUENCE [LARGE SCALE GENOMIC DNA]</scope>
    <source>
        <strain evidence="9">TSY2</strain>
    </source>
</reference>
<dbReference type="PANTHER" id="PTHR32179:SF3">
    <property type="entry name" value="NICOTINATE-NUCLEOTIDE PYROPHOSPHORYLASE [CARBOXYLATING]"/>
    <property type="match status" value="1"/>
</dbReference>
<dbReference type="Proteomes" id="UP000019140">
    <property type="component" value="Unassembled WGS sequence"/>
</dbReference>
<dbReference type="GO" id="GO:0005737">
    <property type="term" value="C:cytoplasm"/>
    <property type="evidence" value="ECO:0007669"/>
    <property type="project" value="TreeGrafter"/>
</dbReference>
<evidence type="ECO:0000313" key="9">
    <source>
        <dbReference type="Proteomes" id="UP000019140"/>
    </source>
</evidence>
<dbReference type="HOGENOM" id="CLU_1986146_0_0_7"/>
<keyword evidence="5" id="KW-0328">Glycosyltransferase</keyword>
<evidence type="ECO:0000256" key="6">
    <source>
        <dbReference type="ARBA" id="ARBA00022679"/>
    </source>
</evidence>
<keyword evidence="9" id="KW-1185">Reference proteome</keyword>
<evidence type="ECO:0000256" key="2">
    <source>
        <dbReference type="ARBA" id="ARBA00009400"/>
    </source>
</evidence>
<dbReference type="EMBL" id="AZHX01002246">
    <property type="protein sequence ID" value="ETW95987.1"/>
    <property type="molecule type" value="Genomic_DNA"/>
</dbReference>
<comment type="similarity">
    <text evidence="2">Belongs to the NadC/ModD family.</text>
</comment>
<dbReference type="InterPro" id="IPR027277">
    <property type="entry name" value="NadC/ModD"/>
</dbReference>
<evidence type="ECO:0000256" key="3">
    <source>
        <dbReference type="ARBA" id="ARBA00011944"/>
    </source>
</evidence>
<evidence type="ECO:0000256" key="5">
    <source>
        <dbReference type="ARBA" id="ARBA00022676"/>
    </source>
</evidence>
<gene>
    <name evidence="8" type="ORF">ETSY2_47265</name>
</gene>
<accession>W4LDB3</accession>
<dbReference type="GO" id="GO:0034213">
    <property type="term" value="P:quinolinate catabolic process"/>
    <property type="evidence" value="ECO:0007669"/>
    <property type="project" value="TreeGrafter"/>
</dbReference>
<dbReference type="GO" id="GO:0009435">
    <property type="term" value="P:NAD+ biosynthetic process"/>
    <property type="evidence" value="ECO:0007669"/>
    <property type="project" value="TreeGrafter"/>
</dbReference>
<dbReference type="Gene3D" id="3.90.1170.20">
    <property type="entry name" value="Quinolinate phosphoribosyl transferase, N-terminal domain"/>
    <property type="match status" value="1"/>
</dbReference>
<dbReference type="SUPFAM" id="SSF54675">
    <property type="entry name" value="Nicotinate/Quinolinate PRTase N-terminal domain-like"/>
    <property type="match status" value="1"/>
</dbReference>
<comment type="caution">
    <text evidence="8">The sequence shown here is derived from an EMBL/GenBank/DDBJ whole genome shotgun (WGS) entry which is preliminary data.</text>
</comment>
<keyword evidence="6" id="KW-0808">Transferase</keyword>
<sequence>MHLSQRALQELVERFLEEDIGFGDITTLAVVPETVHGHGRLIAKAPLVIAGLEVARAAFQVVDARVQWHSAIQDGMVLQPGSMLAELAGPGRALLTAERVALNLLQRLSGVATLTRRYVDAVQHTR</sequence>
<dbReference type="InterPro" id="IPR037128">
    <property type="entry name" value="Quinolinate_PRibosylTase_N_sf"/>
</dbReference>
<dbReference type="GO" id="GO:0004514">
    <property type="term" value="F:nicotinate-nucleotide diphosphorylase (carboxylating) activity"/>
    <property type="evidence" value="ECO:0007669"/>
    <property type="project" value="UniProtKB-EC"/>
</dbReference>
<protein>
    <recommendedName>
        <fullName evidence="3">nicotinate-nucleotide diphosphorylase (carboxylating)</fullName>
        <ecNumber evidence="3">2.4.2.19</ecNumber>
    </recommendedName>
</protein>
<dbReference type="AlphaFoldDB" id="W4LDB3"/>
<dbReference type="InterPro" id="IPR022412">
    <property type="entry name" value="Quinolinate_PRibosylTrfase_N"/>
</dbReference>
<feature type="non-terminal residue" evidence="8">
    <location>
        <position position="126"/>
    </location>
</feature>
<evidence type="ECO:0000256" key="4">
    <source>
        <dbReference type="ARBA" id="ARBA00022642"/>
    </source>
</evidence>
<evidence type="ECO:0000256" key="1">
    <source>
        <dbReference type="ARBA" id="ARBA00004893"/>
    </source>
</evidence>
<organism evidence="8 9">
    <name type="scientific">Candidatus Entotheonella gemina</name>
    <dbReference type="NCBI Taxonomy" id="1429439"/>
    <lineage>
        <taxon>Bacteria</taxon>
        <taxon>Pseudomonadati</taxon>
        <taxon>Nitrospinota/Tectimicrobiota group</taxon>
        <taxon>Candidatus Tectimicrobiota</taxon>
        <taxon>Candidatus Entotheonellia</taxon>
        <taxon>Candidatus Entotheonellales</taxon>
        <taxon>Candidatus Entotheonellaceae</taxon>
        <taxon>Candidatus Entotheonella</taxon>
    </lineage>
</organism>
<evidence type="ECO:0000313" key="8">
    <source>
        <dbReference type="EMBL" id="ETW95987.1"/>
    </source>
</evidence>
<dbReference type="Pfam" id="PF02749">
    <property type="entry name" value="QRPTase_N"/>
    <property type="match status" value="1"/>
</dbReference>
<keyword evidence="4" id="KW-0662">Pyridine nucleotide biosynthesis</keyword>